<dbReference type="PANTHER" id="PTHR34933:SF1">
    <property type="entry name" value="FLAGELLAR L-RING PROTEIN"/>
    <property type="match status" value="1"/>
</dbReference>
<evidence type="ECO:0000256" key="6">
    <source>
        <dbReference type="ARBA" id="ARBA00023237"/>
    </source>
</evidence>
<dbReference type="InterPro" id="IPR000527">
    <property type="entry name" value="Flag_Lring"/>
</dbReference>
<dbReference type="EMBL" id="BARS01022536">
    <property type="protein sequence ID" value="GAG01305.1"/>
    <property type="molecule type" value="Genomic_DNA"/>
</dbReference>
<proteinExistence type="inferred from homology"/>
<keyword evidence="3" id="KW-0732">Signal</keyword>
<comment type="subcellular location">
    <subcellularLocation>
        <location evidence="1">Bacterial flagellum</location>
    </subcellularLocation>
    <subcellularLocation>
        <location evidence="2">Cell outer membrane</location>
    </subcellularLocation>
</comment>
<evidence type="ECO:0000256" key="5">
    <source>
        <dbReference type="ARBA" id="ARBA00023143"/>
    </source>
</evidence>
<dbReference type="HAMAP" id="MF_00415">
    <property type="entry name" value="FlgH"/>
    <property type="match status" value="1"/>
</dbReference>
<dbReference type="GO" id="GO:0009427">
    <property type="term" value="C:bacterial-type flagellum basal body, distal rod, L ring"/>
    <property type="evidence" value="ECO:0007669"/>
    <property type="project" value="InterPro"/>
</dbReference>
<dbReference type="GO" id="GO:0071973">
    <property type="term" value="P:bacterial-type flagellum-dependent cell motility"/>
    <property type="evidence" value="ECO:0007669"/>
    <property type="project" value="InterPro"/>
</dbReference>
<evidence type="ECO:0000256" key="1">
    <source>
        <dbReference type="ARBA" id="ARBA00004365"/>
    </source>
</evidence>
<evidence type="ECO:0000256" key="3">
    <source>
        <dbReference type="ARBA" id="ARBA00022729"/>
    </source>
</evidence>
<dbReference type="NCBIfam" id="NF001305">
    <property type="entry name" value="PRK00249.1-5"/>
    <property type="match status" value="1"/>
</dbReference>
<organism evidence="7">
    <name type="scientific">marine sediment metagenome</name>
    <dbReference type="NCBI Taxonomy" id="412755"/>
    <lineage>
        <taxon>unclassified sequences</taxon>
        <taxon>metagenomes</taxon>
        <taxon>ecological metagenomes</taxon>
    </lineage>
</organism>
<reference evidence="7" key="1">
    <citation type="journal article" date="2014" name="Front. Microbiol.">
        <title>High frequency of phylogenetically diverse reductive dehalogenase-homologous genes in deep subseafloor sedimentary metagenomes.</title>
        <authorList>
            <person name="Kawai M."/>
            <person name="Futagami T."/>
            <person name="Toyoda A."/>
            <person name="Takaki Y."/>
            <person name="Nishi S."/>
            <person name="Hori S."/>
            <person name="Arai W."/>
            <person name="Tsubouchi T."/>
            <person name="Morono Y."/>
            <person name="Uchiyama I."/>
            <person name="Ito T."/>
            <person name="Fujiyama A."/>
            <person name="Inagaki F."/>
            <person name="Takami H."/>
        </authorList>
    </citation>
    <scope>NUCLEOTIDE SEQUENCE</scope>
    <source>
        <strain evidence="7">Expedition CK06-06</strain>
    </source>
</reference>
<protein>
    <recommendedName>
        <fullName evidence="8">Flagellar L-ring protein</fullName>
    </recommendedName>
</protein>
<dbReference type="PRINTS" id="PR01008">
    <property type="entry name" value="FLGLRINGFLGH"/>
</dbReference>
<evidence type="ECO:0008006" key="8">
    <source>
        <dbReference type="Google" id="ProtNLM"/>
    </source>
</evidence>
<feature type="non-terminal residue" evidence="7">
    <location>
        <position position="1"/>
    </location>
</feature>
<evidence type="ECO:0000256" key="4">
    <source>
        <dbReference type="ARBA" id="ARBA00023136"/>
    </source>
</evidence>
<sequence length="200" mass="22091">PVSMPMPVPEKISYSPNSLWRTGARAFFEDQRARRVGDILTVIVEISDKAEIENNTTRNRDNSESANVAKFAGVEEILKAILPKEVDLNELIAATSKSKSDGGGEIDREEKITTKIAAVVTQVLPNGNMAIEGRQEIRVNYEMRELIVAGVVRPEDITSRNTIPISKIAEARVSYGGKGQISDVQQPRYGQQILDILLPF</sequence>
<keyword evidence="4" id="KW-0472">Membrane</keyword>
<dbReference type="AlphaFoldDB" id="X0U6V5"/>
<dbReference type="Pfam" id="PF02107">
    <property type="entry name" value="FlgH"/>
    <property type="match status" value="1"/>
</dbReference>
<gene>
    <name evidence="7" type="ORF">S01H1_36022</name>
</gene>
<comment type="caution">
    <text evidence="7">The sequence shown here is derived from an EMBL/GenBank/DDBJ whole genome shotgun (WGS) entry which is preliminary data.</text>
</comment>
<evidence type="ECO:0000256" key="2">
    <source>
        <dbReference type="ARBA" id="ARBA00004442"/>
    </source>
</evidence>
<accession>X0U6V5</accession>
<keyword evidence="5" id="KW-0975">Bacterial flagellum</keyword>
<evidence type="ECO:0000313" key="7">
    <source>
        <dbReference type="EMBL" id="GAG01305.1"/>
    </source>
</evidence>
<name>X0U6V5_9ZZZZ</name>
<dbReference type="PANTHER" id="PTHR34933">
    <property type="entry name" value="FLAGELLAR L-RING PROTEIN"/>
    <property type="match status" value="1"/>
</dbReference>
<dbReference type="GO" id="GO:0009279">
    <property type="term" value="C:cell outer membrane"/>
    <property type="evidence" value="ECO:0007669"/>
    <property type="project" value="UniProtKB-SubCell"/>
</dbReference>
<dbReference type="GO" id="GO:0003774">
    <property type="term" value="F:cytoskeletal motor activity"/>
    <property type="evidence" value="ECO:0007669"/>
    <property type="project" value="InterPro"/>
</dbReference>
<keyword evidence="6" id="KW-0998">Cell outer membrane</keyword>